<comment type="caution">
    <text evidence="2">The sequence shown here is derived from an EMBL/GenBank/DDBJ whole genome shotgun (WGS) entry which is preliminary data.</text>
</comment>
<accession>A0ABT2L0P9</accession>
<keyword evidence="1" id="KW-0472">Membrane</keyword>
<organism evidence="2 3">
    <name type="scientific">Exiguobacterium alkaliphilum</name>
    <dbReference type="NCBI Taxonomy" id="1428684"/>
    <lineage>
        <taxon>Bacteria</taxon>
        <taxon>Bacillati</taxon>
        <taxon>Bacillota</taxon>
        <taxon>Bacilli</taxon>
        <taxon>Bacillales</taxon>
        <taxon>Bacillales Family XII. Incertae Sedis</taxon>
        <taxon>Exiguobacterium</taxon>
    </lineage>
</organism>
<dbReference type="RefSeq" id="WP_034815556.1">
    <property type="nucleotide sequence ID" value="NZ_JANIEK010000025.1"/>
</dbReference>
<dbReference type="Proteomes" id="UP001206821">
    <property type="component" value="Unassembled WGS sequence"/>
</dbReference>
<evidence type="ECO:0000313" key="2">
    <source>
        <dbReference type="EMBL" id="MCT4795421.1"/>
    </source>
</evidence>
<evidence type="ECO:0000256" key="1">
    <source>
        <dbReference type="SAM" id="Phobius"/>
    </source>
</evidence>
<sequence length="350" mass="41500">MKKLQYSLFKILSFSPVIRITDDSKFNKITKEPKKIRYSLLSFNLGTKSFYLFTYTDKEGFKFLYILDLYEVQKYHEIIEKNGDEYDEYLRELYLKSPERRIVEKEFILFKITEEVNIKNKTFNKFLAYIAIIAFILPLYSPKITELSSYLESYKLFFTIGIFYLFVNIICLSYSYIKIKGYNRTLLSSLRKNENPGILLVALLFYEWKNTVNESVMGISIIKNIEKYMFMLIILSGVIIISSNIDTWKMSKDPKNTIIEESAVESAFFNLKSEPNINLFLKRNEEQVERINNALLSEEYKTLLMISDESSKIINEYKKLLDFYKSQKVRIIKIKNDELSENIEIILLKE</sequence>
<feature type="transmembrane region" description="Helical" evidence="1">
    <location>
        <begin position="228"/>
        <end position="245"/>
    </location>
</feature>
<reference evidence="2 3" key="1">
    <citation type="submission" date="2022-07" db="EMBL/GenBank/DDBJ databases">
        <title>Genomic and pangenome structural analysis of the polyextremophile Exiguobacterium.</title>
        <authorList>
            <person name="Shen L."/>
        </authorList>
    </citation>
    <scope>NUCLEOTIDE SEQUENCE [LARGE SCALE GENOMIC DNA]</scope>
    <source>
        <strain evidence="2 3">12_1</strain>
    </source>
</reference>
<dbReference type="EMBL" id="JANIEK010000025">
    <property type="protein sequence ID" value="MCT4795421.1"/>
    <property type="molecule type" value="Genomic_DNA"/>
</dbReference>
<keyword evidence="1" id="KW-1133">Transmembrane helix</keyword>
<keyword evidence="1" id="KW-0812">Transmembrane</keyword>
<name>A0ABT2L0P9_9BACL</name>
<feature type="transmembrane region" description="Helical" evidence="1">
    <location>
        <begin position="156"/>
        <end position="177"/>
    </location>
</feature>
<keyword evidence="3" id="KW-1185">Reference proteome</keyword>
<proteinExistence type="predicted"/>
<evidence type="ECO:0000313" key="3">
    <source>
        <dbReference type="Proteomes" id="UP001206821"/>
    </source>
</evidence>
<feature type="transmembrane region" description="Helical" evidence="1">
    <location>
        <begin position="126"/>
        <end position="144"/>
    </location>
</feature>
<gene>
    <name evidence="2" type="ORF">NQG31_07680</name>
</gene>
<protein>
    <submittedName>
        <fullName evidence="2">Uncharacterized protein</fullName>
    </submittedName>
</protein>